<dbReference type="KEGG" id="rhy:RD110_08115"/>
<evidence type="ECO:0000256" key="1">
    <source>
        <dbReference type="SAM" id="MobiDB-lite"/>
    </source>
</evidence>
<dbReference type="AlphaFoldDB" id="A0A1P8JTW8"/>
<proteinExistence type="predicted"/>
<keyword evidence="3" id="KW-1185">Reference proteome</keyword>
<dbReference type="RefSeq" id="WP_076198380.1">
    <property type="nucleotide sequence ID" value="NZ_CP019236.1"/>
</dbReference>
<feature type="compositionally biased region" description="Low complexity" evidence="1">
    <location>
        <begin position="436"/>
        <end position="447"/>
    </location>
</feature>
<organism evidence="2 3">
    <name type="scientific">Rhodoferax koreensis</name>
    <dbReference type="NCBI Taxonomy" id="1842727"/>
    <lineage>
        <taxon>Bacteria</taxon>
        <taxon>Pseudomonadati</taxon>
        <taxon>Pseudomonadota</taxon>
        <taxon>Betaproteobacteria</taxon>
        <taxon>Burkholderiales</taxon>
        <taxon>Comamonadaceae</taxon>
        <taxon>Rhodoferax</taxon>
    </lineage>
</organism>
<gene>
    <name evidence="2" type="ORF">RD110_08115</name>
</gene>
<dbReference type="OrthoDB" id="7032350at2"/>
<feature type="region of interest" description="Disordered" evidence="1">
    <location>
        <begin position="423"/>
        <end position="454"/>
    </location>
</feature>
<dbReference type="STRING" id="1842727.RD110_08115"/>
<name>A0A1P8JTW8_9BURK</name>
<dbReference type="EMBL" id="CP019236">
    <property type="protein sequence ID" value="APW37168.1"/>
    <property type="molecule type" value="Genomic_DNA"/>
</dbReference>
<protein>
    <submittedName>
        <fullName evidence="2">Uncharacterized protein</fullName>
    </submittedName>
</protein>
<evidence type="ECO:0000313" key="2">
    <source>
        <dbReference type="EMBL" id="APW37168.1"/>
    </source>
</evidence>
<sequence>MPNYNVSAFRAATPGLGALAQALVGGNQAFEQGREQAVTYQSKIANALAQQRAHDATADLAGAKAASERAELEARSPTALRDAAMLNSGIPSDEAPTVDAYLQTGKLGSRYDTPAVDGVGPTMPAPDWASKLGNVAAMIGGNRNAIAIGDKSSKSVAEGRQIDRASALSDAILAGTQNRNAVAGAQAAMDGKPMYHAGGDGGVLDLFAGSLNTDNPLAKSTIGLRGAQAGAQNASAANSYASAGQHKAATEKIRTETGQIINAPKGKFDAASGMLIDERAGTARPIMVDGKPMAGRTKELTEGQAKDNGYGSRMQEADSILNQLQGKYSPASVNSRVAADNSVVPGIGMVANWLQSEEGQRAEQAQRDFINAILRRESGAAIAPSEFANATKQYFPQPNDKPETIKQKARNRQIAIEGVFGSVPKDRRGVPSLTSAQPVPAAPGPAGFTYLGKE</sequence>
<reference evidence="2 3" key="1">
    <citation type="submission" date="2017-01" db="EMBL/GenBank/DDBJ databases">
        <authorList>
            <person name="Mah S.A."/>
            <person name="Swanson W.J."/>
            <person name="Moy G.W."/>
            <person name="Vacquier V.D."/>
        </authorList>
    </citation>
    <scope>NUCLEOTIDE SEQUENCE [LARGE SCALE GENOMIC DNA]</scope>
    <source>
        <strain evidence="2 3">DCY110</strain>
    </source>
</reference>
<dbReference type="Proteomes" id="UP000186609">
    <property type="component" value="Chromosome"/>
</dbReference>
<accession>A0A1P8JTW8</accession>
<evidence type="ECO:0000313" key="3">
    <source>
        <dbReference type="Proteomes" id="UP000186609"/>
    </source>
</evidence>